<evidence type="ECO:0000256" key="4">
    <source>
        <dbReference type="ARBA" id="ARBA00022741"/>
    </source>
</evidence>
<dbReference type="Pfam" id="PF22688">
    <property type="entry name" value="Hda_lid"/>
    <property type="match status" value="1"/>
</dbReference>
<dbReference type="InterPro" id="IPR001957">
    <property type="entry name" value="Chromosome_initiator_DnaA"/>
</dbReference>
<dbReference type="InterPro" id="IPR055199">
    <property type="entry name" value="Hda_lid"/>
</dbReference>
<keyword evidence="3 8" id="KW-0235">DNA replication</keyword>
<protein>
    <recommendedName>
        <fullName evidence="8 9">Chromosomal replication initiator protein DnaA</fullName>
    </recommendedName>
</protein>
<dbReference type="GO" id="GO:0008289">
    <property type="term" value="F:lipid binding"/>
    <property type="evidence" value="ECO:0007669"/>
    <property type="project" value="UniProtKB-KW"/>
</dbReference>
<feature type="binding site" evidence="8">
    <location>
        <position position="169"/>
    </location>
    <ligand>
        <name>ATP</name>
        <dbReference type="ChEBI" id="CHEBI:30616"/>
    </ligand>
</feature>
<feature type="binding site" evidence="8">
    <location>
        <position position="171"/>
    </location>
    <ligand>
        <name>ATP</name>
        <dbReference type="ChEBI" id="CHEBI:30616"/>
    </ligand>
</feature>
<dbReference type="InterPro" id="IPR013317">
    <property type="entry name" value="DnaA_dom"/>
</dbReference>
<evidence type="ECO:0000256" key="9">
    <source>
        <dbReference type="NCBIfam" id="TIGR00362"/>
    </source>
</evidence>
<dbReference type="Proteomes" id="UP000663281">
    <property type="component" value="Chromosome"/>
</dbReference>
<dbReference type="InterPro" id="IPR024633">
    <property type="entry name" value="DnaA_N_dom"/>
</dbReference>
<keyword evidence="5 8" id="KW-0067">ATP-binding</keyword>
<evidence type="ECO:0000256" key="8">
    <source>
        <dbReference type="HAMAP-Rule" id="MF_00377"/>
    </source>
</evidence>
<dbReference type="CDD" id="cd00009">
    <property type="entry name" value="AAA"/>
    <property type="match status" value="1"/>
</dbReference>
<dbReference type="PROSITE" id="PS01008">
    <property type="entry name" value="DNAA"/>
    <property type="match status" value="1"/>
</dbReference>
<dbReference type="GO" id="GO:0005886">
    <property type="term" value="C:plasma membrane"/>
    <property type="evidence" value="ECO:0007669"/>
    <property type="project" value="TreeGrafter"/>
</dbReference>
<keyword evidence="6 8" id="KW-0446">Lipid-binding</keyword>
<dbReference type="InterPro" id="IPR020591">
    <property type="entry name" value="Chromosome_initiator_DnaA-like"/>
</dbReference>
<dbReference type="KEGG" id="scyp:JYB88_00005"/>
<evidence type="ECO:0000256" key="11">
    <source>
        <dbReference type="RuleBase" id="RU004227"/>
    </source>
</evidence>
<evidence type="ECO:0000256" key="2">
    <source>
        <dbReference type="ARBA" id="ARBA00022490"/>
    </source>
</evidence>
<dbReference type="Gene3D" id="3.30.300.180">
    <property type="match status" value="1"/>
</dbReference>
<dbReference type="GO" id="GO:0005524">
    <property type="term" value="F:ATP binding"/>
    <property type="evidence" value="ECO:0007669"/>
    <property type="project" value="UniProtKB-UniRule"/>
</dbReference>
<evidence type="ECO:0000256" key="1">
    <source>
        <dbReference type="ARBA" id="ARBA00006583"/>
    </source>
</evidence>
<comment type="function">
    <text evidence="8 10">Plays an essential role in the initiation and regulation of chromosomal replication. ATP-DnaA binds to the origin of replication (oriC) to initiate formation of the DNA replication initiation complex once per cell cycle. Binds the DnaA box (a 9 base pair repeat at the origin) and separates the double-stranded (ds)DNA. Forms a right-handed helical filament on oriC DNA; dsDNA binds to the exterior of the filament while single-stranded (ss)DNA is stabiized in the filament's interior. The ATP-DnaA-oriC complex binds and stabilizes one strand of the AT-rich DNA unwinding element (DUE), permitting loading of DNA polymerase. After initiation quickly degrades to an ADP-DnaA complex that is not apt for DNA replication. Binds acidic phospholipids.</text>
</comment>
<dbReference type="RefSeq" id="WP_207321446.1">
    <property type="nucleotide sequence ID" value="NZ_CP071501.1"/>
</dbReference>
<feature type="binding site" evidence="8">
    <location>
        <position position="167"/>
    </location>
    <ligand>
        <name>ATP</name>
        <dbReference type="ChEBI" id="CHEBI:30616"/>
    </ligand>
</feature>
<comment type="subcellular location">
    <subcellularLocation>
        <location evidence="8">Cytoplasm</location>
    </subcellularLocation>
</comment>
<dbReference type="Gene3D" id="1.10.8.60">
    <property type="match status" value="1"/>
</dbReference>
<dbReference type="GO" id="GO:0006270">
    <property type="term" value="P:DNA replication initiation"/>
    <property type="evidence" value="ECO:0007669"/>
    <property type="project" value="UniProtKB-UniRule"/>
</dbReference>
<dbReference type="SMART" id="SM00382">
    <property type="entry name" value="AAA"/>
    <property type="match status" value="1"/>
</dbReference>
<evidence type="ECO:0000259" key="12">
    <source>
        <dbReference type="SMART" id="SM00382"/>
    </source>
</evidence>
<keyword evidence="15" id="KW-1185">Reference proteome</keyword>
<accession>A0A974XKK2</accession>
<dbReference type="Pfam" id="PF11638">
    <property type="entry name" value="DnaA_N"/>
    <property type="match status" value="1"/>
</dbReference>
<dbReference type="InterPro" id="IPR027417">
    <property type="entry name" value="P-loop_NTPase"/>
</dbReference>
<dbReference type="PANTHER" id="PTHR30050:SF2">
    <property type="entry name" value="CHROMOSOMAL REPLICATION INITIATOR PROTEIN DNAA"/>
    <property type="match status" value="1"/>
</dbReference>
<feature type="region of interest" description="Domain III, AAA+ region" evidence="8">
    <location>
        <begin position="123"/>
        <end position="339"/>
    </location>
</feature>
<keyword evidence="7 8" id="KW-0238">DNA-binding</keyword>
<dbReference type="CDD" id="cd06571">
    <property type="entry name" value="Bac_DnaA_C"/>
    <property type="match status" value="1"/>
</dbReference>
<evidence type="ECO:0000256" key="6">
    <source>
        <dbReference type="ARBA" id="ARBA00023121"/>
    </source>
</evidence>
<dbReference type="GO" id="GO:0003688">
    <property type="term" value="F:DNA replication origin binding"/>
    <property type="evidence" value="ECO:0007669"/>
    <property type="project" value="UniProtKB-UniRule"/>
</dbReference>
<evidence type="ECO:0000256" key="7">
    <source>
        <dbReference type="ARBA" id="ARBA00023125"/>
    </source>
</evidence>
<dbReference type="Gene3D" id="1.10.1750.10">
    <property type="match status" value="1"/>
</dbReference>
<dbReference type="GO" id="GO:0005737">
    <property type="term" value="C:cytoplasm"/>
    <property type="evidence" value="ECO:0007669"/>
    <property type="project" value="UniProtKB-SubCell"/>
</dbReference>
<feature type="domain" description="Chromosomal replication initiator DnaA C-terminal" evidence="13">
    <location>
        <begin position="367"/>
        <end position="436"/>
    </location>
</feature>
<feature type="binding site" evidence="8">
    <location>
        <position position="170"/>
    </location>
    <ligand>
        <name>ATP</name>
        <dbReference type="ChEBI" id="CHEBI:30616"/>
    </ligand>
</feature>
<keyword evidence="4 8" id="KW-0547">Nucleotide-binding</keyword>
<comment type="caution">
    <text evidence="8">Lacks conserved residue(s) required for the propagation of feature annotation.</text>
</comment>
<dbReference type="FunFam" id="3.30.300.180:FF:000001">
    <property type="entry name" value="Chromosomal replication initiator protein DnaA"/>
    <property type="match status" value="1"/>
</dbReference>
<sequence length="459" mass="51653">MAVSLWQQCIGRLQDELSAQQFSMWIRPLQAEMDGDTLVLYAPNRFVLDWVRDKYINIINQFFTEQMGSDAPKLRFDIGSRPSAKTQTVAPAASKVAAPAAKAGINHFAQAPEPAAVSNHRSNINPTYQFDNFVEGKSNQLGKAAALQVAENPGGAYNPLFLYGGTGLGKTHLLHAVGNGIIKNNPNAKVVYMHSERFVQDMVKALQNNAIEEFKRYYRSVDALFIDDIQFFANKDRSQEEFFHTFNALLEGNHQIILTSDRYPKEIDGVEDRLKSRFGWGLTVAIEPPELETRVAILMRKAQESGINLPDEVAFFIAKRLRSNVRELEGALNRVIANANFTGRPITIDFVREALRDLLALQEKLVTIDNIQKTVAEYYKIKMADMLSKRRSRSVARPRQVAMALSKELTNQSLPEIGDAFGGRDHTTVLHACRKIAQLREESHDIKEDYANLIRTLSS</sequence>
<dbReference type="NCBIfam" id="TIGR00362">
    <property type="entry name" value="DnaA"/>
    <property type="match status" value="1"/>
</dbReference>
<name>A0A974XKK2_9GAMM</name>
<evidence type="ECO:0000313" key="14">
    <source>
        <dbReference type="EMBL" id="QSX30109.1"/>
    </source>
</evidence>
<comment type="similarity">
    <text evidence="1 8 11">Belongs to the DnaA family.</text>
</comment>
<evidence type="ECO:0000256" key="10">
    <source>
        <dbReference type="RuleBase" id="RU000577"/>
    </source>
</evidence>
<dbReference type="SUPFAM" id="SSF52540">
    <property type="entry name" value="P-loop containing nucleoside triphosphate hydrolases"/>
    <property type="match status" value="1"/>
</dbReference>
<evidence type="ECO:0000259" key="13">
    <source>
        <dbReference type="SMART" id="SM00760"/>
    </source>
</evidence>
<dbReference type="InterPro" id="IPR010921">
    <property type="entry name" value="Trp_repressor/repl_initiator"/>
</dbReference>
<dbReference type="HAMAP" id="MF_00377">
    <property type="entry name" value="DnaA_bact"/>
    <property type="match status" value="1"/>
</dbReference>
<dbReference type="FunFam" id="3.40.50.300:FF:000103">
    <property type="entry name" value="Chromosomal replication initiator protein DnaA"/>
    <property type="match status" value="1"/>
</dbReference>
<dbReference type="InterPro" id="IPR038454">
    <property type="entry name" value="DnaA_N_sf"/>
</dbReference>
<keyword evidence="2 8" id="KW-0963">Cytoplasm</keyword>
<comment type="domain">
    <text evidence="8">Domain I is involved in oligomerization and binding regulators, domain II is flexibile and of varying length in different bacteria, domain III forms the AAA+ region, while domain IV binds dsDNA.</text>
</comment>
<dbReference type="SMART" id="SM00760">
    <property type="entry name" value="Bac_DnaA_C"/>
    <property type="match status" value="1"/>
</dbReference>
<feature type="region of interest" description="Domain IV, binds dsDNA" evidence="8">
    <location>
        <begin position="340"/>
        <end position="459"/>
    </location>
</feature>
<reference evidence="14 15" key="1">
    <citation type="submission" date="2021-03" db="EMBL/GenBank/DDBJ databases">
        <title>Novel species identification of genus Shewanella.</title>
        <authorList>
            <person name="Liu G."/>
            <person name="Zhang Q."/>
        </authorList>
    </citation>
    <scope>NUCLEOTIDE SEQUENCE [LARGE SCALE GENOMIC DNA]</scope>
    <source>
        <strain evidence="14 15">FJAT-53726</strain>
    </source>
</reference>
<evidence type="ECO:0000313" key="15">
    <source>
        <dbReference type="Proteomes" id="UP000663281"/>
    </source>
</evidence>
<organism evidence="14 15">
    <name type="scientific">Shewanella cyperi</name>
    <dbReference type="NCBI Taxonomy" id="2814292"/>
    <lineage>
        <taxon>Bacteria</taxon>
        <taxon>Pseudomonadati</taxon>
        <taxon>Pseudomonadota</taxon>
        <taxon>Gammaproteobacteria</taxon>
        <taxon>Alteromonadales</taxon>
        <taxon>Shewanellaceae</taxon>
        <taxon>Shewanella</taxon>
    </lineage>
</organism>
<comment type="subunit">
    <text evidence="8">Oligomerizes as a right-handed, spiral filament on DNA at oriC.</text>
</comment>
<gene>
    <name evidence="8 14" type="primary">dnaA</name>
    <name evidence="14" type="ORF">JYB88_00005</name>
</gene>
<dbReference type="PRINTS" id="PR00051">
    <property type="entry name" value="DNAA"/>
</dbReference>
<dbReference type="Pfam" id="PF00308">
    <property type="entry name" value="Bac_DnaA"/>
    <property type="match status" value="1"/>
</dbReference>
<dbReference type="FunFam" id="1.10.8.60:FF:000003">
    <property type="entry name" value="Chromosomal replication initiator protein DnaA"/>
    <property type="match status" value="1"/>
</dbReference>
<dbReference type="Pfam" id="PF08299">
    <property type="entry name" value="Bac_DnaA_C"/>
    <property type="match status" value="1"/>
</dbReference>
<dbReference type="PANTHER" id="PTHR30050">
    <property type="entry name" value="CHROMOSOMAL REPLICATION INITIATOR PROTEIN DNAA"/>
    <property type="match status" value="1"/>
</dbReference>
<proteinExistence type="inferred from homology"/>
<dbReference type="AlphaFoldDB" id="A0A974XKK2"/>
<evidence type="ECO:0000256" key="3">
    <source>
        <dbReference type="ARBA" id="ARBA00022705"/>
    </source>
</evidence>
<dbReference type="InterPro" id="IPR013159">
    <property type="entry name" value="DnaA_C"/>
</dbReference>
<feature type="domain" description="AAA+ ATPase" evidence="12">
    <location>
        <begin position="156"/>
        <end position="369"/>
    </location>
</feature>
<dbReference type="EMBL" id="CP071504">
    <property type="protein sequence ID" value="QSX30109.1"/>
    <property type="molecule type" value="Genomic_DNA"/>
</dbReference>
<dbReference type="FunFam" id="1.10.1750.10:FF:000001">
    <property type="entry name" value="Chromosomal replication initiator protein DnaA"/>
    <property type="match status" value="1"/>
</dbReference>
<dbReference type="GO" id="GO:0006275">
    <property type="term" value="P:regulation of DNA replication"/>
    <property type="evidence" value="ECO:0007669"/>
    <property type="project" value="UniProtKB-UniRule"/>
</dbReference>
<dbReference type="InterPro" id="IPR003593">
    <property type="entry name" value="AAA+_ATPase"/>
</dbReference>
<feature type="region of interest" description="Domain I, interacts with DnaA modulators" evidence="8">
    <location>
        <begin position="1"/>
        <end position="93"/>
    </location>
</feature>
<evidence type="ECO:0000256" key="5">
    <source>
        <dbReference type="ARBA" id="ARBA00022840"/>
    </source>
</evidence>
<dbReference type="SUPFAM" id="SSF48295">
    <property type="entry name" value="TrpR-like"/>
    <property type="match status" value="1"/>
</dbReference>
<dbReference type="Gene3D" id="3.40.50.300">
    <property type="entry name" value="P-loop containing nucleotide triphosphate hydrolases"/>
    <property type="match status" value="1"/>
</dbReference>
<dbReference type="InterPro" id="IPR018312">
    <property type="entry name" value="Chromosome_initiator_DnaA_CS"/>
</dbReference>